<dbReference type="PANTHER" id="PTHR21058">
    <property type="entry name" value="6,7-DIMETHYL-8-RIBITYLLUMAZINE SYNTHASE DMRL SYNTHASE LUMAZINE SYNTHASE"/>
    <property type="match status" value="1"/>
</dbReference>
<dbReference type="FunFam" id="3.40.50.960:FF:000005">
    <property type="entry name" value="6,7-dimethyl-8-ribityllumazine synthase"/>
    <property type="match status" value="1"/>
</dbReference>
<dbReference type="SUPFAM" id="SSF52121">
    <property type="entry name" value="Lumazine synthase"/>
    <property type="match status" value="1"/>
</dbReference>
<dbReference type="GO" id="GO:0009231">
    <property type="term" value="P:riboflavin biosynthetic process"/>
    <property type="evidence" value="ECO:0007669"/>
    <property type="project" value="UniProtKB-UniPathway"/>
</dbReference>
<dbReference type="Pfam" id="PF00885">
    <property type="entry name" value="DMRL_synthase"/>
    <property type="match status" value="2"/>
</dbReference>
<comment type="pathway">
    <text evidence="1 7">Cofactor biosynthesis; riboflavin biosynthesis; riboflavin from 2-hydroxy-3-oxobutyl phosphate and 5-amino-6-(D-ribitylamino)uracil: step 1/2.</text>
</comment>
<dbReference type="UniPathway" id="UPA00275">
    <property type="reaction ID" value="UER00404"/>
</dbReference>
<gene>
    <name evidence="8" type="ORF">BT63DRAFT_423475</name>
</gene>
<dbReference type="GO" id="GO:0000906">
    <property type="term" value="F:6,7-dimethyl-8-ribityllumazine synthase activity"/>
    <property type="evidence" value="ECO:0007669"/>
    <property type="project" value="UniProtKB-EC"/>
</dbReference>
<evidence type="ECO:0000256" key="3">
    <source>
        <dbReference type="ARBA" id="ARBA00012664"/>
    </source>
</evidence>
<dbReference type="EMBL" id="MU004233">
    <property type="protein sequence ID" value="KAF2671269.1"/>
    <property type="molecule type" value="Genomic_DNA"/>
</dbReference>
<dbReference type="GO" id="GO:0005758">
    <property type="term" value="C:mitochondrial intermembrane space"/>
    <property type="evidence" value="ECO:0007669"/>
    <property type="project" value="TreeGrafter"/>
</dbReference>
<proteinExistence type="inferred from homology"/>
<feature type="non-terminal residue" evidence="8">
    <location>
        <position position="205"/>
    </location>
</feature>
<evidence type="ECO:0000313" key="8">
    <source>
        <dbReference type="EMBL" id="KAF2671269.1"/>
    </source>
</evidence>
<dbReference type="OrthoDB" id="2965at2759"/>
<evidence type="ECO:0000313" key="9">
    <source>
        <dbReference type="Proteomes" id="UP000799302"/>
    </source>
</evidence>
<dbReference type="HAMAP" id="MF_00178">
    <property type="entry name" value="Lumazine_synth"/>
    <property type="match status" value="1"/>
</dbReference>
<evidence type="ECO:0000256" key="1">
    <source>
        <dbReference type="ARBA" id="ARBA00004917"/>
    </source>
</evidence>
<keyword evidence="4 7" id="KW-0686">Riboflavin biosynthesis</keyword>
<evidence type="ECO:0000256" key="6">
    <source>
        <dbReference type="ARBA" id="ARBA00048785"/>
    </source>
</evidence>
<sequence length="205" mass="21298">MAPAGANKPKVYDGSGLRIGIVHARWNSTIIDALVAGAKKSLKAAGVVEDNIIVQSVAGSWELPMATQRMYAASQSQSSSSSLLQTTTDLLASTSFTDLSKAPGASAKGSGSSAPFDAIISIGVLVKGETMHFEYIADSVVHGLMKVQLDTGFPVVLGLLTVLNEKQGEARAGLTPDGHNHGEDWGLAAVEMGFKGKAWAKGEMV</sequence>
<dbReference type="EC" id="2.5.1.78" evidence="3 7"/>
<comment type="function">
    <text evidence="7">Catalyzes the formation of 6,7-dimethyl-8-ribityllumazine by condensation of 5-amino-6-(D-ribitylamino)uracil with 3,4-dihydroxy-2-butanone 4-phosphate. This is the penultimate step in the biosynthesis of riboflavin.</text>
</comment>
<evidence type="ECO:0000256" key="4">
    <source>
        <dbReference type="ARBA" id="ARBA00022619"/>
    </source>
</evidence>
<comment type="catalytic activity">
    <reaction evidence="6 7">
        <text>(2S)-2-hydroxy-3-oxobutyl phosphate + 5-amino-6-(D-ribitylamino)uracil = 6,7-dimethyl-8-(1-D-ribityl)lumazine + phosphate + 2 H2O + H(+)</text>
        <dbReference type="Rhea" id="RHEA:26152"/>
        <dbReference type="ChEBI" id="CHEBI:15377"/>
        <dbReference type="ChEBI" id="CHEBI:15378"/>
        <dbReference type="ChEBI" id="CHEBI:15934"/>
        <dbReference type="ChEBI" id="CHEBI:43474"/>
        <dbReference type="ChEBI" id="CHEBI:58201"/>
        <dbReference type="ChEBI" id="CHEBI:58830"/>
        <dbReference type="EC" id="2.5.1.78"/>
    </reaction>
</comment>
<evidence type="ECO:0000256" key="5">
    <source>
        <dbReference type="ARBA" id="ARBA00022679"/>
    </source>
</evidence>
<dbReference type="PANTHER" id="PTHR21058:SF0">
    <property type="entry name" value="6,7-DIMETHYL-8-RIBITYLLUMAZINE SYNTHASE"/>
    <property type="match status" value="1"/>
</dbReference>
<dbReference type="Proteomes" id="UP000799302">
    <property type="component" value="Unassembled WGS sequence"/>
</dbReference>
<protein>
    <recommendedName>
        <fullName evidence="3 7">6,7-dimethyl-8-ribityllumazine synthase</fullName>
        <shortName evidence="7">DMRL synthase</shortName>
        <ecNumber evidence="3 7">2.5.1.78</ecNumber>
    </recommendedName>
</protein>
<dbReference type="InterPro" id="IPR036467">
    <property type="entry name" value="LS/RS_sf"/>
</dbReference>
<keyword evidence="9" id="KW-1185">Reference proteome</keyword>
<dbReference type="InterPro" id="IPR034964">
    <property type="entry name" value="LS"/>
</dbReference>
<comment type="similarity">
    <text evidence="2 7">Belongs to the DMRL synthase family.</text>
</comment>
<reference evidence="8" key="1">
    <citation type="journal article" date="2020" name="Stud. Mycol.">
        <title>101 Dothideomycetes genomes: a test case for predicting lifestyles and emergence of pathogens.</title>
        <authorList>
            <person name="Haridas S."/>
            <person name="Albert R."/>
            <person name="Binder M."/>
            <person name="Bloem J."/>
            <person name="Labutti K."/>
            <person name="Salamov A."/>
            <person name="Andreopoulos B."/>
            <person name="Baker S."/>
            <person name="Barry K."/>
            <person name="Bills G."/>
            <person name="Bluhm B."/>
            <person name="Cannon C."/>
            <person name="Castanera R."/>
            <person name="Culley D."/>
            <person name="Daum C."/>
            <person name="Ezra D."/>
            <person name="Gonzalez J."/>
            <person name="Henrissat B."/>
            <person name="Kuo A."/>
            <person name="Liang C."/>
            <person name="Lipzen A."/>
            <person name="Lutzoni F."/>
            <person name="Magnuson J."/>
            <person name="Mondo S."/>
            <person name="Nolan M."/>
            <person name="Ohm R."/>
            <person name="Pangilinan J."/>
            <person name="Park H.-J."/>
            <person name="Ramirez L."/>
            <person name="Alfaro M."/>
            <person name="Sun H."/>
            <person name="Tritt A."/>
            <person name="Yoshinaga Y."/>
            <person name="Zwiers L.-H."/>
            <person name="Turgeon B."/>
            <person name="Goodwin S."/>
            <person name="Spatafora J."/>
            <person name="Crous P."/>
            <person name="Grigoriev I."/>
        </authorList>
    </citation>
    <scope>NUCLEOTIDE SEQUENCE</scope>
    <source>
        <strain evidence="8">CBS 115976</strain>
    </source>
</reference>
<dbReference type="Gene3D" id="3.40.50.960">
    <property type="entry name" value="Lumazine/riboflavin synthase"/>
    <property type="match status" value="1"/>
</dbReference>
<evidence type="ECO:0000256" key="2">
    <source>
        <dbReference type="ARBA" id="ARBA00007424"/>
    </source>
</evidence>
<dbReference type="GO" id="GO:0009349">
    <property type="term" value="C:riboflavin synthase complex"/>
    <property type="evidence" value="ECO:0007669"/>
    <property type="project" value="UniProtKB-UniRule"/>
</dbReference>
<dbReference type="CDD" id="cd09209">
    <property type="entry name" value="Lumazine_synthase-I"/>
    <property type="match status" value="1"/>
</dbReference>
<accession>A0A6A6UG64</accession>
<keyword evidence="5 7" id="KW-0808">Transferase</keyword>
<dbReference type="InterPro" id="IPR002180">
    <property type="entry name" value="LS/RS"/>
</dbReference>
<organism evidence="8 9">
    <name type="scientific">Microthyrium microscopicum</name>
    <dbReference type="NCBI Taxonomy" id="703497"/>
    <lineage>
        <taxon>Eukaryota</taxon>
        <taxon>Fungi</taxon>
        <taxon>Dikarya</taxon>
        <taxon>Ascomycota</taxon>
        <taxon>Pezizomycotina</taxon>
        <taxon>Dothideomycetes</taxon>
        <taxon>Dothideomycetes incertae sedis</taxon>
        <taxon>Microthyriales</taxon>
        <taxon>Microthyriaceae</taxon>
        <taxon>Microthyrium</taxon>
    </lineage>
</organism>
<dbReference type="AlphaFoldDB" id="A0A6A6UG64"/>
<evidence type="ECO:0000256" key="7">
    <source>
        <dbReference type="RuleBase" id="RU003795"/>
    </source>
</evidence>
<name>A0A6A6UG64_9PEZI</name>